<dbReference type="Gene3D" id="3.30.565.10">
    <property type="entry name" value="Histidine kinase-like ATPase, C-terminal domain"/>
    <property type="match status" value="1"/>
</dbReference>
<keyword evidence="11" id="KW-0902">Two-component regulatory system</keyword>
<reference evidence="16 17" key="1">
    <citation type="submission" date="2015-09" db="EMBL/GenBank/DDBJ databases">
        <authorList>
            <consortium name="Pathogen Informatics"/>
        </authorList>
    </citation>
    <scope>NUCLEOTIDE SEQUENCE [LARGE SCALE GENOMIC DNA]</scope>
    <source>
        <strain evidence="16 17">2789STDY5834970</strain>
    </source>
</reference>
<evidence type="ECO:0000256" key="9">
    <source>
        <dbReference type="ARBA" id="ARBA00022840"/>
    </source>
</evidence>
<keyword evidence="7" id="KW-0547">Nucleotide-binding</keyword>
<keyword evidence="9" id="KW-0067">ATP-binding</keyword>
<feature type="transmembrane region" description="Helical" evidence="14">
    <location>
        <begin position="189"/>
        <end position="218"/>
    </location>
</feature>
<dbReference type="PANTHER" id="PTHR45569">
    <property type="entry name" value="SENSOR PROTEIN KDPD"/>
    <property type="match status" value="1"/>
</dbReference>
<evidence type="ECO:0000256" key="8">
    <source>
        <dbReference type="ARBA" id="ARBA00022777"/>
    </source>
</evidence>
<dbReference type="EMBL" id="CYXN01000001">
    <property type="protein sequence ID" value="CUM75662.1"/>
    <property type="molecule type" value="Genomic_DNA"/>
</dbReference>
<dbReference type="CDD" id="cd01987">
    <property type="entry name" value="USP_KdpD-like"/>
    <property type="match status" value="1"/>
</dbReference>
<dbReference type="GO" id="GO:0005524">
    <property type="term" value="F:ATP binding"/>
    <property type="evidence" value="ECO:0007669"/>
    <property type="project" value="UniProtKB-KW"/>
</dbReference>
<evidence type="ECO:0000256" key="10">
    <source>
        <dbReference type="ARBA" id="ARBA00022989"/>
    </source>
</evidence>
<comment type="catalytic activity">
    <reaction evidence="1">
        <text>ATP + protein L-histidine = ADP + protein N-phospho-L-histidine.</text>
        <dbReference type="EC" id="2.7.13.3"/>
    </reaction>
</comment>
<dbReference type="AlphaFoldDB" id="A0A173RCU2"/>
<keyword evidence="8" id="KW-0418">Kinase</keyword>
<keyword evidence="12 14" id="KW-0472">Membrane</keyword>
<dbReference type="PRINTS" id="PR00344">
    <property type="entry name" value="BCTRLSENSOR"/>
</dbReference>
<name>A0A173RCU2_9FIRM</name>
<gene>
    <name evidence="16" type="primary">kdpD_1</name>
    <name evidence="16" type="ORF">ERS852582_00429</name>
</gene>
<dbReference type="SMART" id="SM00388">
    <property type="entry name" value="HisKA"/>
    <property type="match status" value="1"/>
</dbReference>
<evidence type="ECO:0000256" key="12">
    <source>
        <dbReference type="ARBA" id="ARBA00023136"/>
    </source>
</evidence>
<dbReference type="InterPro" id="IPR003594">
    <property type="entry name" value="HATPase_dom"/>
</dbReference>
<evidence type="ECO:0000256" key="6">
    <source>
        <dbReference type="ARBA" id="ARBA00022692"/>
    </source>
</evidence>
<dbReference type="InterPro" id="IPR038318">
    <property type="entry name" value="KdpD_sf"/>
</dbReference>
<dbReference type="Gene3D" id="3.30.450.40">
    <property type="match status" value="1"/>
</dbReference>
<feature type="transmembrane region" description="Helical" evidence="14">
    <location>
        <begin position="159"/>
        <end position="177"/>
    </location>
</feature>
<feature type="domain" description="Histidine kinase" evidence="15">
    <location>
        <begin position="435"/>
        <end position="652"/>
    </location>
</feature>
<evidence type="ECO:0000256" key="13">
    <source>
        <dbReference type="SAM" id="Coils"/>
    </source>
</evidence>
<dbReference type="Gene3D" id="1.20.120.620">
    <property type="entry name" value="Backbone structure of the membrane domain of e. Coli histidine kinase receptor kdpd"/>
    <property type="match status" value="1"/>
</dbReference>
<dbReference type="InterPro" id="IPR052023">
    <property type="entry name" value="Histidine_kinase_KdpD"/>
</dbReference>
<evidence type="ECO:0000256" key="11">
    <source>
        <dbReference type="ARBA" id="ARBA00023012"/>
    </source>
</evidence>
<comment type="subcellular location">
    <subcellularLocation>
        <location evidence="2">Membrane</location>
        <topology evidence="2">Multi-pass membrane protein</topology>
    </subcellularLocation>
</comment>
<dbReference type="InterPro" id="IPR004358">
    <property type="entry name" value="Sig_transdc_His_kin-like_C"/>
</dbReference>
<evidence type="ECO:0000256" key="7">
    <source>
        <dbReference type="ARBA" id="ARBA00022741"/>
    </source>
</evidence>
<sequence>MNQNDPPTEHILACLSSSPSNAKIVRTAATMAKAFGGTFTALYVRTPDSDQMGKEDRRRLQQHIRMAEQAGADISTIYGDDIPQQIAEFARISGITKIVLGRSSVHRRHFWSGPSLTEKLTLTAPNLDIYIIPDASAENGYGSGRKLFIRPLLPSVRDLLITAGILSCITLIGFFFLQLDFARYNIIMLYMLGVLFTALCTSGYTCGVLGSVASVALYNFFMTEPYLTFHAYDPGYQVTFALMLTSAIITCALTTRLKDHAKMSAQAAFRTKILFDTNQLLQRAKSEEEILSQTASQLMKLLNRSLIVYPEQNGDLGSEQVFEIDGEVPRNIFSAPEERDAANWTFANKKRSGAGTDSYPDAKGLYLALRTGGGVFGVIGIDLSEKPLDAFENSVLLSILGEGALAIENRRNALEKEQAALQARNEELRANLLRTISHDLRTPLTSISGNASNLLSNGETLDTETRNKICTDIFDDAQWLIGLVENLLSITRIEDGRMNLQISPQLMDEMIEEALHHVNRKSCEHTITTQYGDEILLVNVDARLIMQVVVNLVDNAIKYTPVGSVIQISAYRKDHQVVVEVADNGPGIPDRAKAQVFEMFYTGQSRIADSHRSLGLGLPLCRAILTAHGGTLTLRDNIPNGSVFSFALPQSEVNIHE</sequence>
<dbReference type="InterPro" id="IPR025201">
    <property type="entry name" value="KdpD_TM"/>
</dbReference>
<evidence type="ECO:0000256" key="2">
    <source>
        <dbReference type="ARBA" id="ARBA00004141"/>
    </source>
</evidence>
<evidence type="ECO:0000256" key="4">
    <source>
        <dbReference type="ARBA" id="ARBA00022553"/>
    </source>
</evidence>
<protein>
    <recommendedName>
        <fullName evidence="3">histidine kinase</fullName>
        <ecNumber evidence="3">2.7.13.3</ecNumber>
    </recommendedName>
</protein>
<dbReference type="SUPFAM" id="SSF47384">
    <property type="entry name" value="Homodimeric domain of signal transducing histidine kinase"/>
    <property type="match status" value="1"/>
</dbReference>
<dbReference type="Gene3D" id="1.10.287.130">
    <property type="match status" value="1"/>
</dbReference>
<dbReference type="PROSITE" id="PS50109">
    <property type="entry name" value="HIS_KIN"/>
    <property type="match status" value="1"/>
</dbReference>
<evidence type="ECO:0000313" key="16">
    <source>
        <dbReference type="EMBL" id="CUM75662.1"/>
    </source>
</evidence>
<evidence type="ECO:0000256" key="14">
    <source>
        <dbReference type="SAM" id="Phobius"/>
    </source>
</evidence>
<feature type="coiled-coil region" evidence="13">
    <location>
        <begin position="404"/>
        <end position="431"/>
    </location>
</feature>
<keyword evidence="5 16" id="KW-0808">Transferase</keyword>
<dbReference type="InterPro" id="IPR014729">
    <property type="entry name" value="Rossmann-like_a/b/a_fold"/>
</dbReference>
<dbReference type="InterPro" id="IPR029016">
    <property type="entry name" value="GAF-like_dom_sf"/>
</dbReference>
<dbReference type="PANTHER" id="PTHR45569:SF1">
    <property type="entry name" value="SENSOR PROTEIN KDPD"/>
    <property type="match status" value="1"/>
</dbReference>
<dbReference type="OrthoDB" id="9806130at2"/>
<evidence type="ECO:0000256" key="5">
    <source>
        <dbReference type="ARBA" id="ARBA00022679"/>
    </source>
</evidence>
<dbReference type="SUPFAM" id="SSF52402">
    <property type="entry name" value="Adenine nucleotide alpha hydrolases-like"/>
    <property type="match status" value="1"/>
</dbReference>
<dbReference type="Pfam" id="PF13493">
    <property type="entry name" value="DUF4118"/>
    <property type="match status" value="1"/>
</dbReference>
<dbReference type="Pfam" id="PF02518">
    <property type="entry name" value="HATPase_c"/>
    <property type="match status" value="1"/>
</dbReference>
<dbReference type="InterPro" id="IPR036097">
    <property type="entry name" value="HisK_dim/P_sf"/>
</dbReference>
<evidence type="ECO:0000313" key="17">
    <source>
        <dbReference type="Proteomes" id="UP000095649"/>
    </source>
</evidence>
<dbReference type="GO" id="GO:0005886">
    <property type="term" value="C:plasma membrane"/>
    <property type="evidence" value="ECO:0007669"/>
    <property type="project" value="TreeGrafter"/>
</dbReference>
<dbReference type="SUPFAM" id="SSF55874">
    <property type="entry name" value="ATPase domain of HSP90 chaperone/DNA topoisomerase II/histidine kinase"/>
    <property type="match status" value="1"/>
</dbReference>
<dbReference type="GO" id="GO:0000155">
    <property type="term" value="F:phosphorelay sensor kinase activity"/>
    <property type="evidence" value="ECO:0007669"/>
    <property type="project" value="InterPro"/>
</dbReference>
<dbReference type="InterPro" id="IPR003661">
    <property type="entry name" value="HisK_dim/P_dom"/>
</dbReference>
<organism evidence="16 17">
    <name type="scientific">Faecalibacterium prausnitzii</name>
    <dbReference type="NCBI Taxonomy" id="853"/>
    <lineage>
        <taxon>Bacteria</taxon>
        <taxon>Bacillati</taxon>
        <taxon>Bacillota</taxon>
        <taxon>Clostridia</taxon>
        <taxon>Eubacteriales</taxon>
        <taxon>Oscillospiraceae</taxon>
        <taxon>Faecalibacterium</taxon>
    </lineage>
</organism>
<dbReference type="CDD" id="cd00075">
    <property type="entry name" value="HATPase"/>
    <property type="match status" value="1"/>
</dbReference>
<keyword evidence="4" id="KW-0597">Phosphoprotein</keyword>
<keyword evidence="13" id="KW-0175">Coiled coil</keyword>
<keyword evidence="10 14" id="KW-1133">Transmembrane helix</keyword>
<dbReference type="EC" id="2.7.13.3" evidence="3"/>
<evidence type="ECO:0000259" key="15">
    <source>
        <dbReference type="PROSITE" id="PS50109"/>
    </source>
</evidence>
<evidence type="ECO:0000256" key="3">
    <source>
        <dbReference type="ARBA" id="ARBA00012438"/>
    </source>
</evidence>
<dbReference type="InterPro" id="IPR005467">
    <property type="entry name" value="His_kinase_dom"/>
</dbReference>
<dbReference type="SMART" id="SM00387">
    <property type="entry name" value="HATPase_c"/>
    <property type="match status" value="1"/>
</dbReference>
<proteinExistence type="predicted"/>
<feature type="transmembrane region" description="Helical" evidence="14">
    <location>
        <begin position="238"/>
        <end position="257"/>
    </location>
</feature>
<dbReference type="RefSeq" id="WP_155515357.1">
    <property type="nucleotide sequence ID" value="NZ_CYXN01000001.1"/>
</dbReference>
<keyword evidence="6 14" id="KW-0812">Transmembrane</keyword>
<dbReference type="Pfam" id="PF00512">
    <property type="entry name" value="HisKA"/>
    <property type="match status" value="1"/>
</dbReference>
<dbReference type="Gene3D" id="3.40.50.620">
    <property type="entry name" value="HUPs"/>
    <property type="match status" value="1"/>
</dbReference>
<accession>A0A173RCU2</accession>
<dbReference type="Proteomes" id="UP000095649">
    <property type="component" value="Unassembled WGS sequence"/>
</dbReference>
<evidence type="ECO:0000256" key="1">
    <source>
        <dbReference type="ARBA" id="ARBA00000085"/>
    </source>
</evidence>
<dbReference type="CDD" id="cd00082">
    <property type="entry name" value="HisKA"/>
    <property type="match status" value="1"/>
</dbReference>
<dbReference type="InterPro" id="IPR036890">
    <property type="entry name" value="HATPase_C_sf"/>
</dbReference>